<comment type="subcellular location">
    <subcellularLocation>
        <location evidence="1">Cytoplasm</location>
    </subcellularLocation>
</comment>
<dbReference type="Pfam" id="PF04969">
    <property type="entry name" value="CS"/>
    <property type="match status" value="1"/>
</dbReference>
<dbReference type="PANTHER" id="PTHR12356">
    <property type="entry name" value="NUCLEAR MOVEMENT PROTEIN NUDC"/>
    <property type="match status" value="1"/>
</dbReference>
<dbReference type="STRING" id="542762.A0A4S4EFN9"/>
<dbReference type="PROSITE" id="PS51203">
    <property type="entry name" value="CS"/>
    <property type="match status" value="1"/>
</dbReference>
<reference evidence="4 5" key="1">
    <citation type="journal article" date="2018" name="Proc. Natl. Acad. Sci. U.S.A.">
        <title>Draft genome sequence of Camellia sinensis var. sinensis provides insights into the evolution of the tea genome and tea quality.</title>
        <authorList>
            <person name="Wei C."/>
            <person name="Yang H."/>
            <person name="Wang S."/>
            <person name="Zhao J."/>
            <person name="Liu C."/>
            <person name="Gao L."/>
            <person name="Xia E."/>
            <person name="Lu Y."/>
            <person name="Tai Y."/>
            <person name="She G."/>
            <person name="Sun J."/>
            <person name="Cao H."/>
            <person name="Tong W."/>
            <person name="Gao Q."/>
            <person name="Li Y."/>
            <person name="Deng W."/>
            <person name="Jiang X."/>
            <person name="Wang W."/>
            <person name="Chen Q."/>
            <person name="Zhang S."/>
            <person name="Li H."/>
            <person name="Wu J."/>
            <person name="Wang P."/>
            <person name="Li P."/>
            <person name="Shi C."/>
            <person name="Zheng F."/>
            <person name="Jian J."/>
            <person name="Huang B."/>
            <person name="Shan D."/>
            <person name="Shi M."/>
            <person name="Fang C."/>
            <person name="Yue Y."/>
            <person name="Li F."/>
            <person name="Li D."/>
            <person name="Wei S."/>
            <person name="Han B."/>
            <person name="Jiang C."/>
            <person name="Yin Y."/>
            <person name="Xia T."/>
            <person name="Zhang Z."/>
            <person name="Bennetzen J.L."/>
            <person name="Zhao S."/>
            <person name="Wan X."/>
        </authorList>
    </citation>
    <scope>NUCLEOTIDE SEQUENCE [LARGE SCALE GENOMIC DNA]</scope>
    <source>
        <strain evidence="5">cv. Shuchazao</strain>
        <tissue evidence="4">Leaf</tissue>
    </source>
</reference>
<name>A0A4S4EFN9_CAMSN</name>
<dbReference type="EMBL" id="SDRB02004865">
    <property type="protein sequence ID" value="THG15230.1"/>
    <property type="molecule type" value="Genomic_DNA"/>
</dbReference>
<evidence type="ECO:0000256" key="1">
    <source>
        <dbReference type="ARBA" id="ARBA00004496"/>
    </source>
</evidence>
<evidence type="ECO:0000259" key="3">
    <source>
        <dbReference type="PROSITE" id="PS51203"/>
    </source>
</evidence>
<dbReference type="CDD" id="cd06467">
    <property type="entry name" value="p23_NUDC_like"/>
    <property type="match status" value="1"/>
</dbReference>
<organism evidence="4 5">
    <name type="scientific">Camellia sinensis var. sinensis</name>
    <name type="common">China tea</name>
    <dbReference type="NCBI Taxonomy" id="542762"/>
    <lineage>
        <taxon>Eukaryota</taxon>
        <taxon>Viridiplantae</taxon>
        <taxon>Streptophyta</taxon>
        <taxon>Embryophyta</taxon>
        <taxon>Tracheophyta</taxon>
        <taxon>Spermatophyta</taxon>
        <taxon>Magnoliopsida</taxon>
        <taxon>eudicotyledons</taxon>
        <taxon>Gunneridae</taxon>
        <taxon>Pentapetalae</taxon>
        <taxon>asterids</taxon>
        <taxon>Ericales</taxon>
        <taxon>Theaceae</taxon>
        <taxon>Camellia</taxon>
    </lineage>
</organism>
<dbReference type="Gene3D" id="2.60.40.790">
    <property type="match status" value="1"/>
</dbReference>
<comment type="caution">
    <text evidence="4">The sequence shown here is derived from an EMBL/GenBank/DDBJ whole genome shotgun (WGS) entry which is preliminary data.</text>
</comment>
<dbReference type="Proteomes" id="UP000306102">
    <property type="component" value="Unassembled WGS sequence"/>
</dbReference>
<keyword evidence="5" id="KW-1185">Reference proteome</keyword>
<gene>
    <name evidence="4" type="ORF">TEA_013853</name>
</gene>
<dbReference type="GO" id="GO:0006950">
    <property type="term" value="P:response to stress"/>
    <property type="evidence" value="ECO:0007669"/>
    <property type="project" value="UniProtKB-ARBA"/>
</dbReference>
<evidence type="ECO:0000313" key="5">
    <source>
        <dbReference type="Proteomes" id="UP000306102"/>
    </source>
</evidence>
<dbReference type="InterPro" id="IPR037898">
    <property type="entry name" value="NudC_fam"/>
</dbReference>
<evidence type="ECO:0000256" key="2">
    <source>
        <dbReference type="ARBA" id="ARBA00022490"/>
    </source>
</evidence>
<accession>A0A4S4EFN9</accession>
<dbReference type="SUPFAM" id="SSF49764">
    <property type="entry name" value="HSP20-like chaperones"/>
    <property type="match status" value="1"/>
</dbReference>
<dbReference type="AlphaFoldDB" id="A0A4S4EFN9"/>
<dbReference type="GO" id="GO:0051082">
    <property type="term" value="F:unfolded protein binding"/>
    <property type="evidence" value="ECO:0007669"/>
    <property type="project" value="TreeGrafter"/>
</dbReference>
<sequence>MIKLSHDHASSSSAPATAVVTLLWSPCFTPNKGKGLDLNNYSWVQSVQEVTINIPVPPGTKSRFIACEIKKNHLKIGLKGHPPIIDGKLFQSVKVEDCIWSLVHEIVGVKGDPELDTQKAGHAASEIVGALPLLSFSGQVETRTSSHCYRKSITNHSLIERLLASTFWLMVCLAQRNGLEIRIGSVRSGTRSLALARPNTISRAAVTRPTCSTQISLSIAL</sequence>
<keyword evidence="2" id="KW-0963">Cytoplasm</keyword>
<dbReference type="GO" id="GO:0006457">
    <property type="term" value="P:protein folding"/>
    <property type="evidence" value="ECO:0007669"/>
    <property type="project" value="TreeGrafter"/>
</dbReference>
<dbReference type="GO" id="GO:0005737">
    <property type="term" value="C:cytoplasm"/>
    <property type="evidence" value="ECO:0007669"/>
    <property type="project" value="UniProtKB-SubCell"/>
</dbReference>
<feature type="domain" description="CS" evidence="3">
    <location>
        <begin position="36"/>
        <end position="135"/>
    </location>
</feature>
<dbReference type="PANTHER" id="PTHR12356:SF3">
    <property type="entry name" value="NUCLEAR MIGRATION PROTEIN NUDC"/>
    <property type="match status" value="1"/>
</dbReference>
<protein>
    <recommendedName>
        <fullName evidence="3">CS domain-containing protein</fullName>
    </recommendedName>
</protein>
<dbReference type="InterPro" id="IPR008978">
    <property type="entry name" value="HSP20-like_chaperone"/>
</dbReference>
<proteinExistence type="predicted"/>
<dbReference type="InterPro" id="IPR007052">
    <property type="entry name" value="CS_dom"/>
</dbReference>
<evidence type="ECO:0000313" key="4">
    <source>
        <dbReference type="EMBL" id="THG15230.1"/>
    </source>
</evidence>